<dbReference type="CDD" id="cd06267">
    <property type="entry name" value="PBP1_LacI_sugar_binding-like"/>
    <property type="match status" value="1"/>
</dbReference>
<evidence type="ECO:0000313" key="8">
    <source>
        <dbReference type="Proteomes" id="UP000198970"/>
    </source>
</evidence>
<protein>
    <submittedName>
        <fullName evidence="7">Transcriptional regulator, LacI family</fullName>
    </submittedName>
</protein>
<dbReference type="SUPFAM" id="SSF53822">
    <property type="entry name" value="Periplasmic binding protein-like I"/>
    <property type="match status" value="1"/>
</dbReference>
<dbReference type="InterPro" id="IPR010982">
    <property type="entry name" value="Lambda_DNA-bd_dom_sf"/>
</dbReference>
<dbReference type="CDD" id="cd01392">
    <property type="entry name" value="HTH_LacI"/>
    <property type="match status" value="1"/>
</dbReference>
<dbReference type="InterPro" id="IPR000843">
    <property type="entry name" value="HTH_LacI"/>
</dbReference>
<name>A0ABY1C2N8_9FIRM</name>
<dbReference type="PROSITE" id="PS00356">
    <property type="entry name" value="HTH_LACI_1"/>
    <property type="match status" value="1"/>
</dbReference>
<evidence type="ECO:0000259" key="5">
    <source>
        <dbReference type="PROSITE" id="PS50937"/>
    </source>
</evidence>
<evidence type="ECO:0000259" key="6">
    <source>
        <dbReference type="PROSITE" id="PS50943"/>
    </source>
</evidence>
<dbReference type="InterPro" id="IPR000551">
    <property type="entry name" value="MerR-type_HTH_dom"/>
</dbReference>
<evidence type="ECO:0000256" key="2">
    <source>
        <dbReference type="ARBA" id="ARBA00023125"/>
    </source>
</evidence>
<keyword evidence="3" id="KW-0804">Transcription</keyword>
<reference evidence="7 8" key="1">
    <citation type="submission" date="2016-10" db="EMBL/GenBank/DDBJ databases">
        <authorList>
            <person name="Varghese N."/>
            <person name="Submissions S."/>
        </authorList>
    </citation>
    <scope>NUCLEOTIDE SEQUENCE [LARGE SCALE GENOMIC DNA]</scope>
    <source>
        <strain evidence="7 8">ATCC 19403</strain>
    </source>
</reference>
<dbReference type="InterPro" id="IPR001761">
    <property type="entry name" value="Peripla_BP/Lac1_sug-bd_dom"/>
</dbReference>
<dbReference type="PROSITE" id="PS50937">
    <property type="entry name" value="HTH_MERR_2"/>
    <property type="match status" value="1"/>
</dbReference>
<keyword evidence="2" id="KW-0238">DNA-binding</keyword>
<dbReference type="Gene3D" id="3.40.50.2300">
    <property type="match status" value="2"/>
</dbReference>
<dbReference type="PROSITE" id="PS50932">
    <property type="entry name" value="HTH_LACI_2"/>
    <property type="match status" value="1"/>
</dbReference>
<dbReference type="PRINTS" id="PR00036">
    <property type="entry name" value="HTHLACI"/>
</dbReference>
<proteinExistence type="predicted"/>
<keyword evidence="8" id="KW-1185">Reference proteome</keyword>
<evidence type="ECO:0000256" key="3">
    <source>
        <dbReference type="ARBA" id="ARBA00023163"/>
    </source>
</evidence>
<dbReference type="InterPro" id="IPR028082">
    <property type="entry name" value="Peripla_BP_I"/>
</dbReference>
<evidence type="ECO:0000313" key="7">
    <source>
        <dbReference type="EMBL" id="SET57477.1"/>
    </source>
</evidence>
<dbReference type="SMART" id="SM00354">
    <property type="entry name" value="HTH_LACI"/>
    <property type="match status" value="1"/>
</dbReference>
<feature type="domain" description="HTH merR-type" evidence="5">
    <location>
        <begin position="1"/>
        <end position="18"/>
    </location>
</feature>
<evidence type="ECO:0000259" key="4">
    <source>
        <dbReference type="PROSITE" id="PS50932"/>
    </source>
</evidence>
<gene>
    <name evidence="7" type="ORF">SAMN02745906_0454</name>
</gene>
<dbReference type="PROSITE" id="PS50943">
    <property type="entry name" value="HTH_CROC1"/>
    <property type="match status" value="1"/>
</dbReference>
<dbReference type="Pfam" id="PF00532">
    <property type="entry name" value="Peripla_BP_1"/>
    <property type="match status" value="1"/>
</dbReference>
<dbReference type="SUPFAM" id="SSF47413">
    <property type="entry name" value="lambda repressor-like DNA-binding domains"/>
    <property type="match status" value="1"/>
</dbReference>
<dbReference type="Gene3D" id="1.10.260.40">
    <property type="entry name" value="lambda repressor-like DNA-binding domains"/>
    <property type="match status" value="1"/>
</dbReference>
<sequence length="339" mass="37661">MLTIHEVAELAGVSKSTVSRVLNNNGYVNEETRRRIEKIIQEHQYKPSAAAVSLSKQIGSTIGVVIPEIDNSFFGEVLKGINEVADQNGFSIIYCDTQNNGDKELKALSALEQQRVRGVIITPAMGYGDRESVDKLKNALAKLDVPVVIVDRDFDYSQWDTIYFQNYESGYIATESMIKAGNTKIGIIQGDMQLKIARERFRGYQDAMAANGLEIPEQYVLKGDFTIDTAYALTKSMIDSKELPEGMVTCNNRTSIGFIKAMIESGITIGSDIAVVGIDNVPMLDVLGFPFSCVSRDTIEMGRMSMKLLMERMNKPDVQRSIWVAPCRLELNGSEKTNR</sequence>
<evidence type="ECO:0000256" key="1">
    <source>
        <dbReference type="ARBA" id="ARBA00023015"/>
    </source>
</evidence>
<keyword evidence="1" id="KW-0805">Transcription regulation</keyword>
<dbReference type="PANTHER" id="PTHR30146:SF109">
    <property type="entry name" value="HTH-TYPE TRANSCRIPTIONAL REGULATOR GALS"/>
    <property type="match status" value="1"/>
</dbReference>
<dbReference type="EMBL" id="LT630003">
    <property type="protein sequence ID" value="SET57477.1"/>
    <property type="molecule type" value="Genomic_DNA"/>
</dbReference>
<dbReference type="Pfam" id="PF00356">
    <property type="entry name" value="LacI"/>
    <property type="match status" value="1"/>
</dbReference>
<dbReference type="RefSeq" id="WP_100041444.1">
    <property type="nucleotide sequence ID" value="NZ_LT630003.1"/>
</dbReference>
<accession>A0ABY1C2N8</accession>
<feature type="domain" description="HTH lacI-type" evidence="4">
    <location>
        <begin position="2"/>
        <end position="56"/>
    </location>
</feature>
<feature type="domain" description="HTH cro/C1-type" evidence="6">
    <location>
        <begin position="2"/>
        <end position="32"/>
    </location>
</feature>
<dbReference type="Proteomes" id="UP000198970">
    <property type="component" value="Chromosome I"/>
</dbReference>
<dbReference type="InterPro" id="IPR001387">
    <property type="entry name" value="Cro/C1-type_HTH"/>
</dbReference>
<dbReference type="PANTHER" id="PTHR30146">
    <property type="entry name" value="LACI-RELATED TRANSCRIPTIONAL REPRESSOR"/>
    <property type="match status" value="1"/>
</dbReference>
<organism evidence="7 8">
    <name type="scientific">Lacrimispora sphenoides JCM 1415</name>
    <dbReference type="NCBI Taxonomy" id="1297793"/>
    <lineage>
        <taxon>Bacteria</taxon>
        <taxon>Bacillati</taxon>
        <taxon>Bacillota</taxon>
        <taxon>Clostridia</taxon>
        <taxon>Lachnospirales</taxon>
        <taxon>Lachnospiraceae</taxon>
        <taxon>Lacrimispora</taxon>
    </lineage>
</organism>